<evidence type="ECO:0000313" key="5">
    <source>
        <dbReference type="EMBL" id="WVN84951.1"/>
    </source>
</evidence>
<dbReference type="GO" id="GO:0005634">
    <property type="term" value="C:nucleus"/>
    <property type="evidence" value="ECO:0007669"/>
    <property type="project" value="UniProtKB-SubCell"/>
</dbReference>
<dbReference type="EMBL" id="CP143784">
    <property type="protein sequence ID" value="WVN84951.1"/>
    <property type="molecule type" value="Genomic_DNA"/>
</dbReference>
<dbReference type="InterPro" id="IPR036390">
    <property type="entry name" value="WH_DNA-bd_sf"/>
</dbReference>
<dbReference type="InterPro" id="IPR005818">
    <property type="entry name" value="Histone_H1/H5_H15"/>
</dbReference>
<reference evidence="5" key="1">
    <citation type="submission" date="2016-06" db="EMBL/GenBank/DDBJ databases">
        <authorList>
            <person name="Cuomo C."/>
            <person name="Litvintseva A."/>
            <person name="Heitman J."/>
            <person name="Chen Y."/>
            <person name="Sun S."/>
            <person name="Springer D."/>
            <person name="Dromer F."/>
            <person name="Young S."/>
            <person name="Zeng Q."/>
            <person name="Chapman S."/>
            <person name="Gujja S."/>
            <person name="Saif S."/>
            <person name="Birren B."/>
        </authorList>
    </citation>
    <scope>NUCLEOTIDE SEQUENCE</scope>
    <source>
        <strain evidence="5">CBS 7841</strain>
    </source>
</reference>
<dbReference type="Pfam" id="PF00538">
    <property type="entry name" value="Linker_histone"/>
    <property type="match status" value="1"/>
</dbReference>
<evidence type="ECO:0000256" key="4">
    <source>
        <dbReference type="SAM" id="MobiDB-lite"/>
    </source>
</evidence>
<feature type="compositionally biased region" description="Basic residues" evidence="4">
    <location>
        <begin position="189"/>
        <end position="198"/>
    </location>
</feature>
<evidence type="ECO:0000256" key="2">
    <source>
        <dbReference type="ARBA" id="ARBA00023125"/>
    </source>
</evidence>
<gene>
    <name evidence="5" type="ORF">L203_100088</name>
</gene>
<proteinExistence type="inferred from homology"/>
<dbReference type="InterPro" id="IPR005819">
    <property type="entry name" value="H1/H5"/>
</dbReference>
<dbReference type="GO" id="GO:0030527">
    <property type="term" value="F:structural constituent of chromatin"/>
    <property type="evidence" value="ECO:0007669"/>
    <property type="project" value="InterPro"/>
</dbReference>
<feature type="compositionally biased region" description="Basic residues" evidence="4">
    <location>
        <begin position="166"/>
        <end position="179"/>
    </location>
</feature>
<evidence type="ECO:0000256" key="1">
    <source>
        <dbReference type="ARBA" id="ARBA00020833"/>
    </source>
</evidence>
<organism evidence="5 6">
    <name type="scientific">Cryptococcus depauperatus CBS 7841</name>
    <dbReference type="NCBI Taxonomy" id="1295531"/>
    <lineage>
        <taxon>Eukaryota</taxon>
        <taxon>Fungi</taxon>
        <taxon>Dikarya</taxon>
        <taxon>Basidiomycota</taxon>
        <taxon>Agaricomycotina</taxon>
        <taxon>Tremellomycetes</taxon>
        <taxon>Tremellales</taxon>
        <taxon>Cryptococcaceae</taxon>
        <taxon>Cryptococcus</taxon>
    </lineage>
</organism>
<keyword evidence="3" id="KW-0539">Nucleus</keyword>
<dbReference type="GO" id="GO:0006334">
    <property type="term" value="P:nucleosome assembly"/>
    <property type="evidence" value="ECO:0007669"/>
    <property type="project" value="InterPro"/>
</dbReference>
<dbReference type="Proteomes" id="UP000094043">
    <property type="component" value="Chromosome 1"/>
</dbReference>
<dbReference type="OrthoDB" id="1110759at2759"/>
<comment type="subcellular location">
    <subcellularLocation>
        <location evidence="3">Nucleus</location>
    </subcellularLocation>
</comment>
<feature type="compositionally biased region" description="Low complexity" evidence="4">
    <location>
        <begin position="111"/>
        <end position="165"/>
    </location>
</feature>
<dbReference type="GO" id="GO:0000786">
    <property type="term" value="C:nucleosome"/>
    <property type="evidence" value="ECO:0007669"/>
    <property type="project" value="InterPro"/>
</dbReference>
<evidence type="ECO:0000313" key="6">
    <source>
        <dbReference type="Proteomes" id="UP000094043"/>
    </source>
</evidence>
<dbReference type="GO" id="GO:0003677">
    <property type="term" value="F:DNA binding"/>
    <property type="evidence" value="ECO:0007669"/>
    <property type="project" value="UniProtKB-KW"/>
</dbReference>
<dbReference type="AlphaFoldDB" id="A0A1E3IZV4"/>
<keyword evidence="2 3" id="KW-0238">DNA-binding</keyword>
<keyword evidence="6" id="KW-1185">Reference proteome</keyword>
<accession>A0A1E3IZV4</accession>
<dbReference type="PROSITE" id="PS51504">
    <property type="entry name" value="H15"/>
    <property type="match status" value="1"/>
</dbReference>
<comment type="similarity">
    <text evidence="3">Belongs to the histone H1/H5 family.</text>
</comment>
<dbReference type="PRINTS" id="PR00624">
    <property type="entry name" value="HISTONEH5"/>
</dbReference>
<feature type="region of interest" description="Disordered" evidence="4">
    <location>
        <begin position="77"/>
        <end position="198"/>
    </location>
</feature>
<reference evidence="5" key="2">
    <citation type="journal article" date="2022" name="Elife">
        <title>Obligate sexual reproduction of a homothallic fungus closely related to the Cryptococcus pathogenic species complex.</title>
        <authorList>
            <person name="Passer A.R."/>
            <person name="Clancey S.A."/>
            <person name="Shea T."/>
            <person name="David-Palma M."/>
            <person name="Averette A.F."/>
            <person name="Boekhout T."/>
            <person name="Porcel B.M."/>
            <person name="Nowrousian M."/>
            <person name="Cuomo C.A."/>
            <person name="Sun S."/>
            <person name="Heitman J."/>
            <person name="Coelho M.A."/>
        </authorList>
    </citation>
    <scope>NUCLEOTIDE SEQUENCE</scope>
    <source>
        <strain evidence="5">CBS 7841</strain>
    </source>
</reference>
<sequence>MAPTKKTTTVAKKASSHPPFLAMIQEAVKAHPDDVRKGVSRPTIKKFIEDTYKLDMSSASHTTNLSSAIKRGVESKHLALPGGPSGRVKLAPKVAGEKPDTKPVEKKTVTKAKPVAAKTATKVAVPKKTSSKTAAKPVKATKPAAAKVAPAKKPITKKALPAKAKPTTKKASLTKKKAPATKAASAKKVAPKKNIKKA</sequence>
<name>A0A1E3IZV4_9TREE</name>
<dbReference type="RefSeq" id="XP_066065652.1">
    <property type="nucleotide sequence ID" value="XM_066209555.1"/>
</dbReference>
<dbReference type="InterPro" id="IPR036388">
    <property type="entry name" value="WH-like_DNA-bd_sf"/>
</dbReference>
<protein>
    <recommendedName>
        <fullName evidence="1">Histone H1</fullName>
    </recommendedName>
</protein>
<dbReference type="VEuPathDB" id="FungiDB:L203_00253"/>
<dbReference type="SMART" id="SM00526">
    <property type="entry name" value="H15"/>
    <property type="match status" value="1"/>
</dbReference>
<dbReference type="Gene3D" id="1.10.10.10">
    <property type="entry name" value="Winged helix-like DNA-binding domain superfamily/Winged helix DNA-binding domain"/>
    <property type="match status" value="1"/>
</dbReference>
<dbReference type="GeneID" id="91084304"/>
<feature type="compositionally biased region" description="Basic and acidic residues" evidence="4">
    <location>
        <begin position="95"/>
        <end position="108"/>
    </location>
</feature>
<dbReference type="KEGG" id="cdep:91084304"/>
<keyword evidence="3" id="KW-0158">Chromosome</keyword>
<dbReference type="SUPFAM" id="SSF46785">
    <property type="entry name" value="Winged helix' DNA-binding domain"/>
    <property type="match status" value="1"/>
</dbReference>
<reference evidence="5" key="3">
    <citation type="submission" date="2024-01" db="EMBL/GenBank/DDBJ databases">
        <authorList>
            <person name="Coelho M.A."/>
            <person name="David-Palma M."/>
            <person name="Shea T."/>
            <person name="Sun S."/>
            <person name="Cuomo C.A."/>
            <person name="Heitman J."/>
        </authorList>
    </citation>
    <scope>NUCLEOTIDE SEQUENCE</scope>
    <source>
        <strain evidence="5">CBS 7841</strain>
    </source>
</reference>
<evidence type="ECO:0000256" key="3">
    <source>
        <dbReference type="RuleBase" id="RU003894"/>
    </source>
</evidence>